<protein>
    <submittedName>
        <fullName evidence="1">Uncharacterized protein</fullName>
    </submittedName>
</protein>
<dbReference type="Proteomes" id="UP001476950">
    <property type="component" value="Unassembled WGS sequence"/>
</dbReference>
<organism evidence="1 2">
    <name type="scientific">Stenomitos frigidus AS-A4</name>
    <dbReference type="NCBI Taxonomy" id="2933935"/>
    <lineage>
        <taxon>Bacteria</taxon>
        <taxon>Bacillati</taxon>
        <taxon>Cyanobacteriota</taxon>
        <taxon>Cyanophyceae</taxon>
        <taxon>Leptolyngbyales</taxon>
        <taxon>Leptolyngbyaceae</taxon>
        <taxon>Stenomitos</taxon>
    </lineage>
</organism>
<evidence type="ECO:0000313" key="1">
    <source>
        <dbReference type="EMBL" id="MEP1057704.1"/>
    </source>
</evidence>
<reference evidence="1 2" key="1">
    <citation type="submission" date="2022-04" db="EMBL/GenBank/DDBJ databases">
        <title>Positive selection, recombination, and allopatry shape intraspecific diversity of widespread and dominant cyanobacteria.</title>
        <authorList>
            <person name="Wei J."/>
            <person name="Shu W."/>
            <person name="Hu C."/>
        </authorList>
    </citation>
    <scope>NUCLEOTIDE SEQUENCE [LARGE SCALE GENOMIC DNA]</scope>
    <source>
        <strain evidence="1 2">AS-A4</strain>
    </source>
</reference>
<name>A0ABV0KHA5_9CYAN</name>
<sequence>MNHRFRAKPIYDGALLSGWQSISNPQQFSIEQFTLLLDIWASSLTKHGIYWGAIKKTDHRDGTVTIAAPGDAWLKAARIAKQEAQP</sequence>
<keyword evidence="2" id="KW-1185">Reference proteome</keyword>
<dbReference type="EMBL" id="JAMPLM010000002">
    <property type="protein sequence ID" value="MEP1057704.1"/>
    <property type="molecule type" value="Genomic_DNA"/>
</dbReference>
<gene>
    <name evidence="1" type="ORF">NDI38_04580</name>
</gene>
<evidence type="ECO:0000313" key="2">
    <source>
        <dbReference type="Proteomes" id="UP001476950"/>
    </source>
</evidence>
<proteinExistence type="predicted"/>
<comment type="caution">
    <text evidence="1">The sequence shown here is derived from an EMBL/GenBank/DDBJ whole genome shotgun (WGS) entry which is preliminary data.</text>
</comment>
<accession>A0ABV0KHA5</accession>
<dbReference type="RefSeq" id="WP_190450749.1">
    <property type="nucleotide sequence ID" value="NZ_JAMPLM010000002.1"/>
</dbReference>